<protein>
    <recommendedName>
        <fullName evidence="6">Peptidase A1 domain-containing protein</fullName>
    </recommendedName>
</protein>
<keyword evidence="2" id="KW-0645">Protease</keyword>
<evidence type="ECO:0000256" key="2">
    <source>
        <dbReference type="ARBA" id="ARBA00022750"/>
    </source>
</evidence>
<dbReference type="PROSITE" id="PS00141">
    <property type="entry name" value="ASP_PROTEASE"/>
    <property type="match status" value="1"/>
</dbReference>
<evidence type="ECO:0000259" key="6">
    <source>
        <dbReference type="PROSITE" id="PS51767"/>
    </source>
</evidence>
<dbReference type="AlphaFoldDB" id="A0AA39CRM3"/>
<dbReference type="InterPro" id="IPR033121">
    <property type="entry name" value="PEPTIDASE_A1"/>
</dbReference>
<dbReference type="InterPro" id="IPR034164">
    <property type="entry name" value="Pepsin-like_dom"/>
</dbReference>
<dbReference type="GO" id="GO:0006508">
    <property type="term" value="P:proteolysis"/>
    <property type="evidence" value="ECO:0007669"/>
    <property type="project" value="InterPro"/>
</dbReference>
<dbReference type="GO" id="GO:0004190">
    <property type="term" value="F:aspartic-type endopeptidase activity"/>
    <property type="evidence" value="ECO:0007669"/>
    <property type="project" value="UniProtKB-KW"/>
</dbReference>
<keyword evidence="2" id="KW-0064">Aspartyl protease</keyword>
<keyword evidence="8" id="KW-1185">Reference proteome</keyword>
<keyword evidence="5" id="KW-0732">Signal</keyword>
<dbReference type="PANTHER" id="PTHR47966:SF47">
    <property type="entry name" value="ENDOPEPTIDASE, PUTATIVE (AFU_ORTHOLOGUE AFUA_3G01220)-RELATED"/>
    <property type="match status" value="1"/>
</dbReference>
<dbReference type="GO" id="GO:0000324">
    <property type="term" value="C:fungal-type vacuole"/>
    <property type="evidence" value="ECO:0007669"/>
    <property type="project" value="TreeGrafter"/>
</dbReference>
<feature type="domain" description="Peptidase A1" evidence="6">
    <location>
        <begin position="50"/>
        <end position="436"/>
    </location>
</feature>
<dbReference type="Proteomes" id="UP001172681">
    <property type="component" value="Unassembled WGS sequence"/>
</dbReference>
<dbReference type="CDD" id="cd05471">
    <property type="entry name" value="pepsin_like"/>
    <property type="match status" value="1"/>
</dbReference>
<keyword evidence="2" id="KW-0378">Hydrolase</keyword>
<reference evidence="7" key="1">
    <citation type="submission" date="2022-10" db="EMBL/GenBank/DDBJ databases">
        <title>Culturing micro-colonial fungi from biological soil crusts in the Mojave desert and describing Neophaeococcomyces mojavensis, and introducing the new genera and species Taxawa tesnikishii.</title>
        <authorList>
            <person name="Kurbessoian T."/>
            <person name="Stajich J.E."/>
        </authorList>
    </citation>
    <scope>NUCLEOTIDE SEQUENCE</scope>
    <source>
        <strain evidence="7">TK_35</strain>
    </source>
</reference>
<dbReference type="PANTHER" id="PTHR47966">
    <property type="entry name" value="BETA-SITE APP-CLEAVING ENZYME, ISOFORM A-RELATED"/>
    <property type="match status" value="1"/>
</dbReference>
<evidence type="ECO:0000256" key="4">
    <source>
        <dbReference type="SAM" id="MobiDB-lite"/>
    </source>
</evidence>
<dbReference type="PROSITE" id="PS51767">
    <property type="entry name" value="PEPTIDASE_A1"/>
    <property type="match status" value="1"/>
</dbReference>
<dbReference type="Pfam" id="PF00026">
    <property type="entry name" value="Asp"/>
    <property type="match status" value="1"/>
</dbReference>
<dbReference type="InterPro" id="IPR001969">
    <property type="entry name" value="Aspartic_peptidase_AS"/>
</dbReference>
<comment type="caution">
    <text evidence="7">The sequence shown here is derived from an EMBL/GenBank/DDBJ whole genome shotgun (WGS) entry which is preliminary data.</text>
</comment>
<sequence>MLSFLLFFLPFWFSSTISARHLALNRRGTSNTNTGKDTSSLTTTLFNTDFDVNITIGGQIVPVLVDTGSSDTYVMRKSYTCINRTTNAIIPEPSCLYGQTLYDPELSPTYHPITDESFGVLYGAGIASGLMANETVTLAGLTAHDVKVGIADTSTPMGDGLNVGVLGLGYPSLTSAHPGPISDTPNATFYVNRLVYDPILYKMRDQKLLPDSPTFSIALARTPQNVSAGFGGYLSLGTLPPVRHEPNFTTVPVEITSAIPVNFTSGEKVRSYWTLSVSDVRYGRPKTTTSSTPPPPPGEDASTLETNKTSFQAFVDSGNYFSYLPGPVVEEINSLFSPPAVYDPTSQLYVVDCTATPPQVGVTIGNNTFFHDGRDLIYQVGGDGGNGGGSGGLCVSSIASADSVALGGVSISILGVPFMKNVVSVFDIEKNVMGFARLKGEVTHTV</sequence>
<dbReference type="EMBL" id="JAPDRN010000164">
    <property type="protein sequence ID" value="KAJ9617378.1"/>
    <property type="molecule type" value="Genomic_DNA"/>
</dbReference>
<feature type="region of interest" description="Disordered" evidence="4">
    <location>
        <begin position="283"/>
        <end position="304"/>
    </location>
</feature>
<evidence type="ECO:0000256" key="3">
    <source>
        <dbReference type="PIRSR" id="PIRSR601461-1"/>
    </source>
</evidence>
<feature type="signal peptide" evidence="5">
    <location>
        <begin position="1"/>
        <end position="19"/>
    </location>
</feature>
<proteinExistence type="inferred from homology"/>
<dbReference type="InterPro" id="IPR021109">
    <property type="entry name" value="Peptidase_aspartic_dom_sf"/>
</dbReference>
<gene>
    <name evidence="7" type="ORF">H2204_013844</name>
</gene>
<feature type="active site" evidence="3">
    <location>
        <position position="316"/>
    </location>
</feature>
<dbReference type="InterPro" id="IPR001461">
    <property type="entry name" value="Aspartic_peptidase_A1"/>
</dbReference>
<feature type="active site" evidence="3">
    <location>
        <position position="66"/>
    </location>
</feature>
<evidence type="ECO:0000313" key="8">
    <source>
        <dbReference type="Proteomes" id="UP001172681"/>
    </source>
</evidence>
<evidence type="ECO:0000256" key="1">
    <source>
        <dbReference type="ARBA" id="ARBA00007447"/>
    </source>
</evidence>
<organism evidence="7 8">
    <name type="scientific">Knufia peltigerae</name>
    <dbReference type="NCBI Taxonomy" id="1002370"/>
    <lineage>
        <taxon>Eukaryota</taxon>
        <taxon>Fungi</taxon>
        <taxon>Dikarya</taxon>
        <taxon>Ascomycota</taxon>
        <taxon>Pezizomycotina</taxon>
        <taxon>Eurotiomycetes</taxon>
        <taxon>Chaetothyriomycetidae</taxon>
        <taxon>Chaetothyriales</taxon>
        <taxon>Trichomeriaceae</taxon>
        <taxon>Knufia</taxon>
    </lineage>
</organism>
<evidence type="ECO:0000256" key="5">
    <source>
        <dbReference type="SAM" id="SignalP"/>
    </source>
</evidence>
<comment type="similarity">
    <text evidence="1">Belongs to the peptidase A1 family.</text>
</comment>
<dbReference type="Gene3D" id="2.40.70.10">
    <property type="entry name" value="Acid Proteases"/>
    <property type="match status" value="2"/>
</dbReference>
<accession>A0AA39CRM3</accession>
<evidence type="ECO:0000313" key="7">
    <source>
        <dbReference type="EMBL" id="KAJ9617378.1"/>
    </source>
</evidence>
<dbReference type="SUPFAM" id="SSF50630">
    <property type="entry name" value="Acid proteases"/>
    <property type="match status" value="1"/>
</dbReference>
<name>A0AA39CRM3_9EURO</name>
<feature type="chain" id="PRO_5041260491" description="Peptidase A1 domain-containing protein" evidence="5">
    <location>
        <begin position="20"/>
        <end position="446"/>
    </location>
</feature>